<reference evidence="1" key="1">
    <citation type="journal article" date="2020" name="mSystems">
        <title>Genome- and Community-Level Interaction Insights into Carbon Utilization and Element Cycling Functions of Hydrothermarchaeota in Hydrothermal Sediment.</title>
        <authorList>
            <person name="Zhou Z."/>
            <person name="Liu Y."/>
            <person name="Xu W."/>
            <person name="Pan J."/>
            <person name="Luo Z.H."/>
            <person name="Li M."/>
        </authorList>
    </citation>
    <scope>NUCLEOTIDE SEQUENCE [LARGE SCALE GENOMIC DNA]</scope>
    <source>
        <strain evidence="1">SpSt-747</strain>
    </source>
</reference>
<accession>A0A7V3YI24</accession>
<sequence>MHRYVERWYRKYMQAGDLVSFSVKVKESDLFIFAEKDLKKEAEARLLRERRNLEAYIRYDPRFAESLTPIPVPSFAPRICRRMGWAAQEAGVGPMAAVAGAINEAIAEELLPFSPELIIENGGDLLVTSSRDRLVAVYAGEDSPFSFRIGIRLRGGSTWGVATSSGKVGPSLSFGHADAVVVVAKSAALADAWATSLANRVRKREDVASVLRLARRIPSLEGVVVVFEDLLGVEGNIELEKLT</sequence>
<dbReference type="PIRSF" id="PIRSF006421">
    <property type="entry name" value="UCP006421"/>
    <property type="match status" value="1"/>
</dbReference>
<name>A0A7V3YI24_9BACT</name>
<dbReference type="InterPro" id="IPR003374">
    <property type="entry name" value="ApbE-like_sf"/>
</dbReference>
<dbReference type="AlphaFoldDB" id="A0A7V3YI24"/>
<dbReference type="Gene3D" id="3.10.520.10">
    <property type="entry name" value="ApbE-like domains"/>
    <property type="match status" value="1"/>
</dbReference>
<organism evidence="1">
    <name type="scientific">Candidatus Caldatribacterium californiense</name>
    <dbReference type="NCBI Taxonomy" id="1454726"/>
    <lineage>
        <taxon>Bacteria</taxon>
        <taxon>Pseudomonadati</taxon>
        <taxon>Atribacterota</taxon>
        <taxon>Atribacteria</taxon>
        <taxon>Atribacterales</taxon>
        <taxon>Candidatus Caldatribacteriaceae</taxon>
        <taxon>Candidatus Caldatribacterium</taxon>
    </lineage>
</organism>
<comment type="caution">
    <text evidence="1">The sequence shown here is derived from an EMBL/GenBank/DDBJ whole genome shotgun (WGS) entry which is preliminary data.</text>
</comment>
<gene>
    <name evidence="1" type="ORF">ENV30_09295</name>
</gene>
<proteinExistence type="predicted"/>
<dbReference type="InterPro" id="IPR007183">
    <property type="entry name" value="UPF0280"/>
</dbReference>
<dbReference type="SUPFAM" id="SSF143631">
    <property type="entry name" value="ApbE-like"/>
    <property type="match status" value="1"/>
</dbReference>
<evidence type="ECO:0000313" key="1">
    <source>
        <dbReference type="EMBL" id="HGI31479.1"/>
    </source>
</evidence>
<dbReference type="EMBL" id="DTFV01000130">
    <property type="protein sequence ID" value="HGI31479.1"/>
    <property type="molecule type" value="Genomic_DNA"/>
</dbReference>
<protein>
    <submittedName>
        <fullName evidence="1">UPF0280 family protein</fullName>
    </submittedName>
</protein>